<dbReference type="Proteomes" id="UP000308054">
    <property type="component" value="Unassembled WGS sequence"/>
</dbReference>
<dbReference type="InterPro" id="IPR036034">
    <property type="entry name" value="PDZ_sf"/>
</dbReference>
<keyword evidence="5 11" id="KW-0812">Transmembrane</keyword>
<dbReference type="AlphaFoldDB" id="A0A4S2GXC4"/>
<dbReference type="RefSeq" id="WP_135997386.1">
    <property type="nucleotide sequence ID" value="NZ_CP071057.1"/>
</dbReference>
<keyword evidence="8 11" id="KW-1133">Transmembrane helix</keyword>
<comment type="subcellular location">
    <subcellularLocation>
        <location evidence="2">Membrane</location>
        <topology evidence="2">Multi-pass membrane protein</topology>
    </subcellularLocation>
</comment>
<feature type="transmembrane region" description="Helical" evidence="11">
    <location>
        <begin position="318"/>
        <end position="339"/>
    </location>
</feature>
<dbReference type="OrthoDB" id="9782003at2"/>
<dbReference type="Pfam" id="PF17820">
    <property type="entry name" value="PDZ_6"/>
    <property type="match status" value="1"/>
</dbReference>
<proteinExistence type="inferred from homology"/>
<keyword evidence="9 11" id="KW-0482">Metalloprotease</keyword>
<feature type="transmembrane region" description="Helical" evidence="11">
    <location>
        <begin position="371"/>
        <end position="390"/>
    </location>
</feature>
<dbReference type="Gene3D" id="2.30.42.10">
    <property type="match status" value="1"/>
</dbReference>
<dbReference type="SMART" id="SM00228">
    <property type="entry name" value="PDZ"/>
    <property type="match status" value="1"/>
</dbReference>
<feature type="transmembrane region" description="Helical" evidence="11">
    <location>
        <begin position="7"/>
        <end position="26"/>
    </location>
</feature>
<evidence type="ECO:0000256" key="7">
    <source>
        <dbReference type="ARBA" id="ARBA00022833"/>
    </source>
</evidence>
<feature type="transmembrane region" description="Helical" evidence="11">
    <location>
        <begin position="114"/>
        <end position="135"/>
    </location>
</feature>
<dbReference type="GO" id="GO:0046872">
    <property type="term" value="F:metal ion binding"/>
    <property type="evidence" value="ECO:0007669"/>
    <property type="project" value="UniProtKB-KW"/>
</dbReference>
<dbReference type="EC" id="3.4.24.-" evidence="11"/>
<protein>
    <recommendedName>
        <fullName evidence="11">Zinc metalloprotease</fullName>
        <ecNumber evidence="11">3.4.24.-</ecNumber>
    </recommendedName>
</protein>
<dbReference type="GO" id="GO:0016020">
    <property type="term" value="C:membrane"/>
    <property type="evidence" value="ECO:0007669"/>
    <property type="project" value="UniProtKB-SubCell"/>
</dbReference>
<comment type="cofactor">
    <cofactor evidence="1 11">
        <name>Zn(2+)</name>
        <dbReference type="ChEBI" id="CHEBI:29105"/>
    </cofactor>
</comment>
<dbReference type="GO" id="GO:0006508">
    <property type="term" value="P:proteolysis"/>
    <property type="evidence" value="ECO:0007669"/>
    <property type="project" value="UniProtKB-KW"/>
</dbReference>
<keyword evidence="6 11" id="KW-0378">Hydrolase</keyword>
<dbReference type="EMBL" id="SRXW01000006">
    <property type="protein sequence ID" value="TGY87412.1"/>
    <property type="molecule type" value="Genomic_DNA"/>
</dbReference>
<dbReference type="NCBIfam" id="TIGR00054">
    <property type="entry name" value="RIP metalloprotease RseP"/>
    <property type="match status" value="1"/>
</dbReference>
<dbReference type="InterPro" id="IPR041489">
    <property type="entry name" value="PDZ_6"/>
</dbReference>
<dbReference type="Pfam" id="PF02163">
    <property type="entry name" value="Peptidase_M50"/>
    <property type="match status" value="1"/>
</dbReference>
<evidence type="ECO:0000256" key="11">
    <source>
        <dbReference type="RuleBase" id="RU362031"/>
    </source>
</evidence>
<name>A0A4S2GXC4_9PROT</name>
<dbReference type="CDD" id="cd06163">
    <property type="entry name" value="S2P-M50_PDZ_RseP-like"/>
    <property type="match status" value="1"/>
</dbReference>
<evidence type="ECO:0000256" key="1">
    <source>
        <dbReference type="ARBA" id="ARBA00001947"/>
    </source>
</evidence>
<evidence type="ECO:0000313" key="13">
    <source>
        <dbReference type="EMBL" id="TGY87412.1"/>
    </source>
</evidence>
<dbReference type="InterPro" id="IPR004387">
    <property type="entry name" value="Pept_M50_Zn"/>
</dbReference>
<evidence type="ECO:0000256" key="10">
    <source>
        <dbReference type="ARBA" id="ARBA00023136"/>
    </source>
</evidence>
<dbReference type="GO" id="GO:0004222">
    <property type="term" value="F:metalloendopeptidase activity"/>
    <property type="evidence" value="ECO:0007669"/>
    <property type="project" value="InterPro"/>
</dbReference>
<accession>A0A4S2GXC4</accession>
<dbReference type="PANTHER" id="PTHR42837:SF2">
    <property type="entry name" value="MEMBRANE METALLOPROTEASE ARASP2, CHLOROPLASTIC-RELATED"/>
    <property type="match status" value="1"/>
</dbReference>
<evidence type="ECO:0000256" key="9">
    <source>
        <dbReference type="ARBA" id="ARBA00023049"/>
    </source>
</evidence>
<sequence length="398" mass="42261">MFETASAGLLSLFAFLAVISIVVVIHELGHFQVGRWCGVHAEVFSVGFGPTLVSWHDGKGTQWRIAALPLGGYVRFRGDENAASAPDRKELARLREAHADPGTVFHFKPVWQRVLIVAAGPVANFILAVVIFAALGMIRGEARIEPLVGEVTAGSPAESAGLESGDLILAIDGSPVSGFSDISRTVFMRAGQQIDIAVERDGERITIQATPERRVMDDYLGGERARGFLGIGVSRDAEITHERYSVLEAPAYGVQRTAEAVGMIFDYIARLVTGRASTEYLNGPIGIATTAGQIANIAVSDAAGGTSETGPADRLVRLVLGLLSLSALLSVALGLMNLLPIPVLDGGHLVYYAYEAVAGHPPGPAVQTTGFRLGLALILGMMLVATWNDISYLRDLFS</sequence>
<keyword evidence="11" id="KW-0479">Metal-binding</keyword>
<dbReference type="PROSITE" id="PS50106">
    <property type="entry name" value="PDZ"/>
    <property type="match status" value="1"/>
</dbReference>
<evidence type="ECO:0000256" key="8">
    <source>
        <dbReference type="ARBA" id="ARBA00022989"/>
    </source>
</evidence>
<dbReference type="InterPro" id="IPR001478">
    <property type="entry name" value="PDZ"/>
</dbReference>
<reference evidence="13 14" key="1">
    <citation type="journal article" date="2017" name="Int. J. Syst. Evol. Microbiol.">
        <title>Marinicauda algicola sp. nov., isolated from a marine red alga Rhodosorus marinus.</title>
        <authorList>
            <person name="Jeong S.E."/>
            <person name="Jeon S.H."/>
            <person name="Chun B.H."/>
            <person name="Kim D.W."/>
            <person name="Jeon C.O."/>
        </authorList>
    </citation>
    <scope>NUCLEOTIDE SEQUENCE [LARGE SCALE GENOMIC DNA]</scope>
    <source>
        <strain evidence="13 14">JCM 31718</strain>
    </source>
</reference>
<dbReference type="PANTHER" id="PTHR42837">
    <property type="entry name" value="REGULATOR OF SIGMA-E PROTEASE RSEP"/>
    <property type="match status" value="1"/>
</dbReference>
<dbReference type="CDD" id="cd23081">
    <property type="entry name" value="cpPDZ_EcRseP-like"/>
    <property type="match status" value="1"/>
</dbReference>
<keyword evidence="4 13" id="KW-0645">Protease</keyword>
<feature type="domain" description="PDZ" evidence="12">
    <location>
        <begin position="147"/>
        <end position="180"/>
    </location>
</feature>
<comment type="similarity">
    <text evidence="3 11">Belongs to the peptidase M50B family.</text>
</comment>
<dbReference type="InterPro" id="IPR008915">
    <property type="entry name" value="Peptidase_M50"/>
</dbReference>
<keyword evidence="10 11" id="KW-0472">Membrane</keyword>
<keyword evidence="14" id="KW-1185">Reference proteome</keyword>
<evidence type="ECO:0000256" key="6">
    <source>
        <dbReference type="ARBA" id="ARBA00022801"/>
    </source>
</evidence>
<evidence type="ECO:0000259" key="12">
    <source>
        <dbReference type="PROSITE" id="PS50106"/>
    </source>
</evidence>
<keyword evidence="7 11" id="KW-0862">Zinc</keyword>
<evidence type="ECO:0000256" key="2">
    <source>
        <dbReference type="ARBA" id="ARBA00004141"/>
    </source>
</evidence>
<evidence type="ECO:0000256" key="5">
    <source>
        <dbReference type="ARBA" id="ARBA00022692"/>
    </source>
</evidence>
<evidence type="ECO:0000313" key="14">
    <source>
        <dbReference type="Proteomes" id="UP000308054"/>
    </source>
</evidence>
<organism evidence="13 14">
    <name type="scientific">Marinicauda algicola</name>
    <dbReference type="NCBI Taxonomy" id="2029849"/>
    <lineage>
        <taxon>Bacteria</taxon>
        <taxon>Pseudomonadati</taxon>
        <taxon>Pseudomonadota</taxon>
        <taxon>Alphaproteobacteria</taxon>
        <taxon>Maricaulales</taxon>
        <taxon>Maricaulaceae</taxon>
        <taxon>Marinicauda</taxon>
    </lineage>
</organism>
<comment type="caution">
    <text evidence="13">The sequence shown here is derived from an EMBL/GenBank/DDBJ whole genome shotgun (WGS) entry which is preliminary data.</text>
</comment>
<dbReference type="SUPFAM" id="SSF50156">
    <property type="entry name" value="PDZ domain-like"/>
    <property type="match status" value="1"/>
</dbReference>
<evidence type="ECO:0000256" key="3">
    <source>
        <dbReference type="ARBA" id="ARBA00007931"/>
    </source>
</evidence>
<gene>
    <name evidence="13" type="primary">rseP</name>
    <name evidence="13" type="ORF">E5163_15210</name>
</gene>
<evidence type="ECO:0000256" key="4">
    <source>
        <dbReference type="ARBA" id="ARBA00022670"/>
    </source>
</evidence>